<name>A0A8S0XVT8_9GAMM</name>
<dbReference type="InterPro" id="IPR003382">
    <property type="entry name" value="Flavoprotein"/>
</dbReference>
<proteinExistence type="predicted"/>
<feature type="domain" description="Flavoprotein" evidence="1">
    <location>
        <begin position="1"/>
        <end position="51"/>
    </location>
</feature>
<dbReference type="AlphaFoldDB" id="A0A8S0XVT8"/>
<dbReference type="Proteomes" id="UP000494216">
    <property type="component" value="Unassembled WGS sequence"/>
</dbReference>
<dbReference type="Gene3D" id="3.40.50.1950">
    <property type="entry name" value="Flavin prenyltransferase-like"/>
    <property type="match status" value="1"/>
</dbReference>
<evidence type="ECO:0000313" key="2">
    <source>
        <dbReference type="EMBL" id="CAA9892868.1"/>
    </source>
</evidence>
<evidence type="ECO:0000259" key="1">
    <source>
        <dbReference type="Pfam" id="PF02441"/>
    </source>
</evidence>
<organism evidence="2 3">
    <name type="scientific">Candidatus Methylobacter favarea</name>
    <dbReference type="NCBI Taxonomy" id="2707345"/>
    <lineage>
        <taxon>Bacteria</taxon>
        <taxon>Pseudomonadati</taxon>
        <taxon>Pseudomonadota</taxon>
        <taxon>Gammaproteobacteria</taxon>
        <taxon>Methylococcales</taxon>
        <taxon>Methylococcaceae</taxon>
        <taxon>Methylobacter</taxon>
    </lineage>
</organism>
<reference evidence="2 3" key="1">
    <citation type="submission" date="2020-02" db="EMBL/GenBank/DDBJ databases">
        <authorList>
            <person name="Hogendoorn C."/>
        </authorList>
    </citation>
    <scope>NUCLEOTIDE SEQUENCE [LARGE SCALE GENOMIC DNA]</scope>
    <source>
        <strain evidence="2">METHB21</strain>
    </source>
</reference>
<evidence type="ECO:0000313" key="3">
    <source>
        <dbReference type="Proteomes" id="UP000494216"/>
    </source>
</evidence>
<keyword evidence="3" id="KW-1185">Reference proteome</keyword>
<protein>
    <recommendedName>
        <fullName evidence="1">Flavoprotein domain-containing protein</fullName>
    </recommendedName>
</protein>
<dbReference type="SUPFAM" id="SSF52507">
    <property type="entry name" value="Homo-oligomeric flavin-containing Cys decarboxylases, HFCD"/>
    <property type="match status" value="1"/>
</dbReference>
<dbReference type="GO" id="GO:0003824">
    <property type="term" value="F:catalytic activity"/>
    <property type="evidence" value="ECO:0007669"/>
    <property type="project" value="InterPro"/>
</dbReference>
<dbReference type="EMBL" id="CADCXN010000120">
    <property type="protein sequence ID" value="CAA9892868.1"/>
    <property type="molecule type" value="Genomic_DNA"/>
</dbReference>
<dbReference type="Pfam" id="PF02441">
    <property type="entry name" value="Flavoprotein"/>
    <property type="match status" value="1"/>
</dbReference>
<dbReference type="InterPro" id="IPR036551">
    <property type="entry name" value="Flavin_trans-like"/>
</dbReference>
<gene>
    <name evidence="2" type="ORF">METHB2_860010</name>
</gene>
<comment type="caution">
    <text evidence="2">The sequence shown here is derived from an EMBL/GenBank/DDBJ whole genome shotgun (WGS) entry which is preliminary data.</text>
</comment>
<sequence>MTGATGAIYGVRMLQILQVQKDWETHLVISSAGMLNLKHELAMQRSELSELAETEPITINIVSRLKQALYSAVQ</sequence>
<accession>A0A8S0XVT8</accession>